<dbReference type="InterPro" id="IPR053168">
    <property type="entry name" value="Glutamic_endopeptidase"/>
</dbReference>
<protein>
    <recommendedName>
        <fullName evidence="1">Neprosin PEP catalytic domain-containing protein</fullName>
    </recommendedName>
</protein>
<keyword evidence="3" id="KW-1185">Reference proteome</keyword>
<reference evidence="2" key="1">
    <citation type="journal article" date="2023" name="Nat. Commun.">
        <title>Diploid and tetraploid genomes of Acorus and the evolution of monocots.</title>
        <authorList>
            <person name="Ma L."/>
            <person name="Liu K.W."/>
            <person name="Li Z."/>
            <person name="Hsiao Y.Y."/>
            <person name="Qi Y."/>
            <person name="Fu T."/>
            <person name="Tang G.D."/>
            <person name="Zhang D."/>
            <person name="Sun W.H."/>
            <person name="Liu D.K."/>
            <person name="Li Y."/>
            <person name="Chen G.Z."/>
            <person name="Liu X.D."/>
            <person name="Liao X.Y."/>
            <person name="Jiang Y.T."/>
            <person name="Yu X."/>
            <person name="Hao Y."/>
            <person name="Huang J."/>
            <person name="Zhao X.W."/>
            <person name="Ke S."/>
            <person name="Chen Y.Y."/>
            <person name="Wu W.L."/>
            <person name="Hsu J.L."/>
            <person name="Lin Y.F."/>
            <person name="Huang M.D."/>
            <person name="Li C.Y."/>
            <person name="Huang L."/>
            <person name="Wang Z.W."/>
            <person name="Zhao X."/>
            <person name="Zhong W.Y."/>
            <person name="Peng D.H."/>
            <person name="Ahmad S."/>
            <person name="Lan S."/>
            <person name="Zhang J.S."/>
            <person name="Tsai W.C."/>
            <person name="Van de Peer Y."/>
            <person name="Liu Z.J."/>
        </authorList>
    </citation>
    <scope>NUCLEOTIDE SEQUENCE</scope>
    <source>
        <strain evidence="2">CP</strain>
    </source>
</reference>
<name>A0AAV9D8H5_ACOCL</name>
<dbReference type="AlphaFoldDB" id="A0AAV9D8H5"/>
<dbReference type="InterPro" id="IPR004314">
    <property type="entry name" value="Neprosin"/>
</dbReference>
<organism evidence="2 3">
    <name type="scientific">Acorus calamus</name>
    <name type="common">Sweet flag</name>
    <dbReference type="NCBI Taxonomy" id="4465"/>
    <lineage>
        <taxon>Eukaryota</taxon>
        <taxon>Viridiplantae</taxon>
        <taxon>Streptophyta</taxon>
        <taxon>Embryophyta</taxon>
        <taxon>Tracheophyta</taxon>
        <taxon>Spermatophyta</taxon>
        <taxon>Magnoliopsida</taxon>
        <taxon>Liliopsida</taxon>
        <taxon>Acoraceae</taxon>
        <taxon>Acorus</taxon>
    </lineage>
</organism>
<feature type="domain" description="Neprosin PEP catalytic" evidence="1">
    <location>
        <begin position="61"/>
        <end position="191"/>
    </location>
</feature>
<dbReference type="Gene3D" id="3.90.1320.10">
    <property type="entry name" value="Outer-capsid protein sigma 3, large lobe"/>
    <property type="match status" value="1"/>
</dbReference>
<comment type="caution">
    <text evidence="2">The sequence shown here is derived from an EMBL/GenBank/DDBJ whole genome shotgun (WGS) entry which is preliminary data.</text>
</comment>
<sequence>MAPNLLLKKMMYETPSSLSPHLLYSNIGSDDEECPPNTVPVERTKKKDPMYVNRGVQSMYNPSLDENTYYAAYTGHIGIYHGLIATLNVYGVSNISSNQRSGAMVELYFSYPDYINWVNVGWEVDPDYYGDTKPRIFIYWTADRRKIGGCRNFDCPGFVQTSRERIIGEIIPQVSTYDGPQYAFRVSILKEYNNMIDESESCDSRIDKHMCCIVKKGFIVRSQERLFMGPVLFFLANIVLLSIKVNSESLSNEEISNLAVKTIHSNGQIFDCIDVNMQPSLHHPLLVNHTIQMTPSAGMVDKTPSPHSYSQIGFDVVQCPPNTVPIHRIKKKDPMNTKHHLPGINSIYNQSREEANTNVAGYTMGSEVYSGLSASLNVYGISNISNHQRSGGLVEIYFNWPDYILWVNAGWESIDEGCKNLECPGFVLTNRELPLGAVIRQLSEYDGPQYYFNLNIMKDPSLEQWWLSVDDKQVGYWPSEIFHTVTPMVAFGMSWGGVVRSPPNEYAPTMGSGHFPTEGENKACFFSNLVYYDALRRPNNVMKTSVSPREGSPANYKVGPMLYIDDGMKSMFYFGGPGGHLSGPESR</sequence>
<evidence type="ECO:0000313" key="2">
    <source>
        <dbReference type="EMBL" id="KAK1297109.1"/>
    </source>
</evidence>
<evidence type="ECO:0000313" key="3">
    <source>
        <dbReference type="Proteomes" id="UP001180020"/>
    </source>
</evidence>
<dbReference type="InterPro" id="IPR025521">
    <property type="entry name" value="Neprosin_propep"/>
</dbReference>
<evidence type="ECO:0000259" key="1">
    <source>
        <dbReference type="PROSITE" id="PS52045"/>
    </source>
</evidence>
<dbReference type="EMBL" id="JAUJYO010000015">
    <property type="protein sequence ID" value="KAK1297109.1"/>
    <property type="molecule type" value="Genomic_DNA"/>
</dbReference>
<dbReference type="Proteomes" id="UP001180020">
    <property type="component" value="Unassembled WGS sequence"/>
</dbReference>
<gene>
    <name evidence="2" type="ORF">QJS10_CPB15g01424</name>
</gene>
<dbReference type="PROSITE" id="PS52045">
    <property type="entry name" value="NEPROSIN_PEP_CD"/>
    <property type="match status" value="2"/>
</dbReference>
<dbReference type="PANTHER" id="PTHR31589">
    <property type="entry name" value="PROTEIN, PUTATIVE (DUF239)-RELATED-RELATED"/>
    <property type="match status" value="1"/>
</dbReference>
<reference evidence="2" key="2">
    <citation type="submission" date="2023-06" db="EMBL/GenBank/DDBJ databases">
        <authorList>
            <person name="Ma L."/>
            <person name="Liu K.-W."/>
            <person name="Li Z."/>
            <person name="Hsiao Y.-Y."/>
            <person name="Qi Y."/>
            <person name="Fu T."/>
            <person name="Tang G."/>
            <person name="Zhang D."/>
            <person name="Sun W.-H."/>
            <person name="Liu D.-K."/>
            <person name="Li Y."/>
            <person name="Chen G.-Z."/>
            <person name="Liu X.-D."/>
            <person name="Liao X.-Y."/>
            <person name="Jiang Y.-T."/>
            <person name="Yu X."/>
            <person name="Hao Y."/>
            <person name="Huang J."/>
            <person name="Zhao X.-W."/>
            <person name="Ke S."/>
            <person name="Chen Y.-Y."/>
            <person name="Wu W.-L."/>
            <person name="Hsu J.-L."/>
            <person name="Lin Y.-F."/>
            <person name="Huang M.-D."/>
            <person name="Li C.-Y."/>
            <person name="Huang L."/>
            <person name="Wang Z.-W."/>
            <person name="Zhao X."/>
            <person name="Zhong W.-Y."/>
            <person name="Peng D.-H."/>
            <person name="Ahmad S."/>
            <person name="Lan S."/>
            <person name="Zhang J.-S."/>
            <person name="Tsai W.-C."/>
            <person name="Van De Peer Y."/>
            <person name="Liu Z.-J."/>
        </authorList>
    </citation>
    <scope>NUCLEOTIDE SEQUENCE</scope>
    <source>
        <strain evidence="2">CP</strain>
        <tissue evidence="2">Leaves</tissue>
    </source>
</reference>
<dbReference type="Pfam" id="PF14365">
    <property type="entry name" value="Neprosin_AP"/>
    <property type="match status" value="1"/>
</dbReference>
<proteinExistence type="predicted"/>
<feature type="domain" description="Neprosin PEP catalytic" evidence="1">
    <location>
        <begin position="350"/>
        <end position="582"/>
    </location>
</feature>
<dbReference type="Pfam" id="PF03080">
    <property type="entry name" value="Neprosin"/>
    <property type="match status" value="2"/>
</dbReference>
<accession>A0AAV9D8H5</accession>